<accession>A0A4V3IQW5</accession>
<dbReference type="Gene3D" id="1.10.357.10">
    <property type="entry name" value="Tetracycline Repressor, domain 2"/>
    <property type="match status" value="1"/>
</dbReference>
<dbReference type="GO" id="GO:0003700">
    <property type="term" value="F:DNA-binding transcription factor activity"/>
    <property type="evidence" value="ECO:0007669"/>
    <property type="project" value="TreeGrafter"/>
</dbReference>
<dbReference type="InterPro" id="IPR001647">
    <property type="entry name" value="HTH_TetR"/>
</dbReference>
<dbReference type="EMBL" id="SOHE01000053">
    <property type="protein sequence ID" value="TFD48894.1"/>
    <property type="molecule type" value="Genomic_DNA"/>
</dbReference>
<dbReference type="OrthoDB" id="3539650at2"/>
<dbReference type="Proteomes" id="UP000297447">
    <property type="component" value="Unassembled WGS sequence"/>
</dbReference>
<keyword evidence="5" id="KW-1185">Reference proteome</keyword>
<evidence type="ECO:0000256" key="2">
    <source>
        <dbReference type="PROSITE-ProRule" id="PRU00335"/>
    </source>
</evidence>
<dbReference type="GO" id="GO:0000976">
    <property type="term" value="F:transcription cis-regulatory region binding"/>
    <property type="evidence" value="ECO:0007669"/>
    <property type="project" value="TreeGrafter"/>
</dbReference>
<evidence type="ECO:0000313" key="4">
    <source>
        <dbReference type="EMBL" id="TFD48894.1"/>
    </source>
</evidence>
<keyword evidence="1 2" id="KW-0238">DNA-binding</keyword>
<evidence type="ECO:0000259" key="3">
    <source>
        <dbReference type="PROSITE" id="PS50977"/>
    </source>
</evidence>
<dbReference type="RefSeq" id="WP_134519920.1">
    <property type="nucleotide sequence ID" value="NZ_SOHE01000053.1"/>
</dbReference>
<dbReference type="InterPro" id="IPR009057">
    <property type="entry name" value="Homeodomain-like_sf"/>
</dbReference>
<comment type="caution">
    <text evidence="4">The sequence shown here is derived from an EMBL/GenBank/DDBJ whole genome shotgun (WGS) entry which is preliminary data.</text>
</comment>
<dbReference type="InterPro" id="IPR050109">
    <property type="entry name" value="HTH-type_TetR-like_transc_reg"/>
</dbReference>
<feature type="domain" description="HTH tetR-type" evidence="3">
    <location>
        <begin position="14"/>
        <end position="73"/>
    </location>
</feature>
<organism evidence="4 5">
    <name type="scientific">Cryobacterium frigoriphilum</name>
    <dbReference type="NCBI Taxonomy" id="1259150"/>
    <lineage>
        <taxon>Bacteria</taxon>
        <taxon>Bacillati</taxon>
        <taxon>Actinomycetota</taxon>
        <taxon>Actinomycetes</taxon>
        <taxon>Micrococcales</taxon>
        <taxon>Microbacteriaceae</taxon>
        <taxon>Cryobacterium</taxon>
    </lineage>
</organism>
<reference evidence="4 5" key="1">
    <citation type="submission" date="2019-03" db="EMBL/GenBank/DDBJ databases">
        <title>Genomics of glacier-inhabiting Cryobacterium strains.</title>
        <authorList>
            <person name="Liu Q."/>
            <person name="Xin Y.-H."/>
        </authorList>
    </citation>
    <scope>NUCLEOTIDE SEQUENCE [LARGE SCALE GENOMIC DNA]</scope>
    <source>
        <strain evidence="4 5">Hh14</strain>
    </source>
</reference>
<protein>
    <submittedName>
        <fullName evidence="4">TetR/AcrR family transcriptional regulator</fullName>
    </submittedName>
</protein>
<dbReference type="PANTHER" id="PTHR30055:SF226">
    <property type="entry name" value="HTH-TYPE TRANSCRIPTIONAL REGULATOR PKSA"/>
    <property type="match status" value="1"/>
</dbReference>
<dbReference type="AlphaFoldDB" id="A0A4V3IQW5"/>
<evidence type="ECO:0000256" key="1">
    <source>
        <dbReference type="ARBA" id="ARBA00023125"/>
    </source>
</evidence>
<evidence type="ECO:0000313" key="5">
    <source>
        <dbReference type="Proteomes" id="UP000297447"/>
    </source>
</evidence>
<dbReference type="Pfam" id="PF00440">
    <property type="entry name" value="TetR_N"/>
    <property type="match status" value="1"/>
</dbReference>
<dbReference type="PANTHER" id="PTHR30055">
    <property type="entry name" value="HTH-TYPE TRANSCRIPTIONAL REGULATOR RUTR"/>
    <property type="match status" value="1"/>
</dbReference>
<dbReference type="PROSITE" id="PS50977">
    <property type="entry name" value="HTH_TETR_2"/>
    <property type="match status" value="1"/>
</dbReference>
<dbReference type="PRINTS" id="PR00455">
    <property type="entry name" value="HTHTETR"/>
</dbReference>
<name>A0A4V3IQW5_9MICO</name>
<gene>
    <name evidence="4" type="ORF">E3T55_12660</name>
</gene>
<proteinExistence type="predicted"/>
<sequence length="197" mass="21529">MTDKPARAPSLTVEDRRAMLVDAVTPLLTQFGAAVTTKQIAERAGIAEGTIFRAFGSKEELIQAAVDRQLDPEPFRQKLRAVDIALPLDERVRSIVVLMRERFTTVFTLMAALGLLGKPHPHDPRREFTEILALALAPDLARLNFSGERSAQIIRMVSLVASMPLMHLGAAFDDDEITALILYGIAGLPGPSDNSSR</sequence>
<dbReference type="SUPFAM" id="SSF46689">
    <property type="entry name" value="Homeodomain-like"/>
    <property type="match status" value="1"/>
</dbReference>
<feature type="DNA-binding region" description="H-T-H motif" evidence="2">
    <location>
        <begin position="36"/>
        <end position="55"/>
    </location>
</feature>